<evidence type="ECO:0000256" key="1">
    <source>
        <dbReference type="SAM" id="MobiDB-lite"/>
    </source>
</evidence>
<name>A0A8T1MH44_CLOSI</name>
<dbReference type="PROSITE" id="PS50132">
    <property type="entry name" value="RGS"/>
    <property type="match status" value="1"/>
</dbReference>
<evidence type="ECO:0000259" key="2">
    <source>
        <dbReference type="PROSITE" id="PS50132"/>
    </source>
</evidence>
<feature type="region of interest" description="Disordered" evidence="1">
    <location>
        <begin position="163"/>
        <end position="195"/>
    </location>
</feature>
<dbReference type="GO" id="GO:0005737">
    <property type="term" value="C:cytoplasm"/>
    <property type="evidence" value="ECO:0007669"/>
    <property type="project" value="TreeGrafter"/>
</dbReference>
<dbReference type="AlphaFoldDB" id="A0A8T1MH44"/>
<proteinExistence type="predicted"/>
<dbReference type="InterPro" id="IPR036305">
    <property type="entry name" value="RGS_sf"/>
</dbReference>
<dbReference type="GO" id="GO:0009966">
    <property type="term" value="P:regulation of signal transduction"/>
    <property type="evidence" value="ECO:0007669"/>
    <property type="project" value="InterPro"/>
</dbReference>
<dbReference type="GO" id="GO:0005634">
    <property type="term" value="C:nucleus"/>
    <property type="evidence" value="ECO:0007669"/>
    <property type="project" value="TreeGrafter"/>
</dbReference>
<reference evidence="3 4" key="2">
    <citation type="journal article" date="2021" name="Genomics">
        <title>High-quality reference genome for Clonorchis sinensis.</title>
        <authorList>
            <person name="Young N.D."/>
            <person name="Stroehlein A.J."/>
            <person name="Kinkar L."/>
            <person name="Wang T."/>
            <person name="Sohn W.M."/>
            <person name="Chang B.C.H."/>
            <person name="Kaur P."/>
            <person name="Weisz D."/>
            <person name="Dudchenko O."/>
            <person name="Aiden E.L."/>
            <person name="Korhonen P.K."/>
            <person name="Gasser R.B."/>
        </authorList>
    </citation>
    <scope>NUCLEOTIDE SEQUENCE [LARGE SCALE GENOMIC DNA]</scope>
    <source>
        <strain evidence="3">Cs-k2</strain>
    </source>
</reference>
<dbReference type="PANTHER" id="PTHR46583">
    <property type="entry name" value="REGULATOR OF G-PROTEIN SIGNALING 22"/>
    <property type="match status" value="1"/>
</dbReference>
<keyword evidence="4" id="KW-1185">Reference proteome</keyword>
<feature type="domain" description="RGS" evidence="2">
    <location>
        <begin position="333"/>
        <end position="450"/>
    </location>
</feature>
<feature type="compositionally biased region" description="Acidic residues" evidence="1">
    <location>
        <begin position="182"/>
        <end position="195"/>
    </location>
</feature>
<organism evidence="3 4">
    <name type="scientific">Clonorchis sinensis</name>
    <name type="common">Chinese liver fluke</name>
    <dbReference type="NCBI Taxonomy" id="79923"/>
    <lineage>
        <taxon>Eukaryota</taxon>
        <taxon>Metazoa</taxon>
        <taxon>Spiralia</taxon>
        <taxon>Lophotrochozoa</taxon>
        <taxon>Platyhelminthes</taxon>
        <taxon>Trematoda</taxon>
        <taxon>Digenea</taxon>
        <taxon>Opisthorchiida</taxon>
        <taxon>Opisthorchiata</taxon>
        <taxon>Opisthorchiidae</taxon>
        <taxon>Clonorchis</taxon>
    </lineage>
</organism>
<dbReference type="Gene3D" id="1.10.167.10">
    <property type="entry name" value="Regulator of G-protein Signalling 4, domain 2"/>
    <property type="match status" value="1"/>
</dbReference>
<gene>
    <name evidence="3" type="ORF">CSKR_200688</name>
</gene>
<evidence type="ECO:0000313" key="4">
    <source>
        <dbReference type="Proteomes" id="UP000286415"/>
    </source>
</evidence>
<dbReference type="PANTHER" id="PTHR46583:SF2">
    <property type="entry name" value="RGS DOMAIN-CONTAINING PROTEIN"/>
    <property type="match status" value="1"/>
</dbReference>
<dbReference type="InterPro" id="IPR044926">
    <property type="entry name" value="RGS_subdomain_2"/>
</dbReference>
<evidence type="ECO:0000313" key="3">
    <source>
        <dbReference type="EMBL" id="KAG5448155.1"/>
    </source>
</evidence>
<accession>A0A8T1MH44</accession>
<dbReference type="InterPro" id="IPR042651">
    <property type="entry name" value="Rgs22"/>
</dbReference>
<comment type="caution">
    <text evidence="3">The sequence shown here is derived from an EMBL/GenBank/DDBJ whole genome shotgun (WGS) entry which is preliminary data.</text>
</comment>
<sequence length="646" mass="74359">MSGDLSANSSSAGDTSTTVGEFEEELVSNDLFLSYFNAFLRLPIFSQKLSYGRLSGAFQPVQTSEMQTPEYGLSDQERENIIQWAKSERYVPFKRSDYFRELKLCRLLRCPTEFIPGGNELLASKLFGDLFHSGNTSAIRGLAGVSRQSSFAQDTESMEECSEMTEESDLTGGSDVSHGTFSEEEQSLDDLWIQEDEARKRDHTYGKYFKIRRQTMPGFPKQKFSPVQESRLSGKANNMLEYASSVGSMEKSRRMSDPVLAQRSTSSEKHRRSPEDPQTDDANYLERAECWVQRKEAEKSTSDSWVSATESELVQQLESFQQRQHIPFQRLKELLLSSREGMRDFISFLVPTKGINLVDFWLDCEETTMSVAHLEISERLRTKFQLLRELEDRYILKLTPKVRRHLELAIDTLSNEIVKNCQNAENHLTQRIGELMFERVQYDSLRRLRSYWLPSWILHWESRLKRCQFLPSGHGGCQLFYIPPKRFKTLRSGLQEGGFNDSLVGFSYEDINGLPDEKKEEQEWDKEVCERILAKALSGTGLFGVKESRKVLKQSRTNRAYLTATSTLDLIPESQDGGLLNEYTPKICDVDTKKEVFDEIPLGSSVSWESAELFEYMNVSSSAKQRRETVYDPKNNLRIYERIKLC</sequence>
<dbReference type="Proteomes" id="UP000286415">
    <property type="component" value="Unassembled WGS sequence"/>
</dbReference>
<dbReference type="OrthoDB" id="10013157at2759"/>
<dbReference type="GO" id="GO:0001965">
    <property type="term" value="F:G-protein alpha-subunit binding"/>
    <property type="evidence" value="ECO:0007669"/>
    <property type="project" value="InterPro"/>
</dbReference>
<dbReference type="EMBL" id="NIRI02000042">
    <property type="protein sequence ID" value="KAG5448155.1"/>
    <property type="molecule type" value="Genomic_DNA"/>
</dbReference>
<dbReference type="SUPFAM" id="SSF48097">
    <property type="entry name" value="Regulator of G-protein signaling, RGS"/>
    <property type="match status" value="1"/>
</dbReference>
<protein>
    <recommendedName>
        <fullName evidence="2">RGS domain-containing protein</fullName>
    </recommendedName>
</protein>
<dbReference type="InterPro" id="IPR016137">
    <property type="entry name" value="RGS"/>
</dbReference>
<feature type="region of interest" description="Disordered" evidence="1">
    <location>
        <begin position="245"/>
        <end position="284"/>
    </location>
</feature>
<reference evidence="3 4" key="1">
    <citation type="journal article" date="2018" name="Biotechnol. Adv.">
        <title>Improved genomic resources and new bioinformatic workflow for the carcinogenic parasite Clonorchis sinensis: Biotechnological implications.</title>
        <authorList>
            <person name="Wang D."/>
            <person name="Korhonen P.K."/>
            <person name="Gasser R.B."/>
            <person name="Young N.D."/>
        </authorList>
    </citation>
    <scope>NUCLEOTIDE SEQUENCE [LARGE SCALE GENOMIC DNA]</scope>
    <source>
        <strain evidence="3">Cs-k2</strain>
    </source>
</reference>